<sequence length="306" mass="35377">MNVVQSKFVLFAVAKINITRGAAFLVPRSKTISTTISAARSFGCEIELLCDSSNTVYDISNAIINSGEQVIIPTQQIRQTTTAWKLVRDVSLPANRSIEVVSPILQGENGRLRLKRTVEWINHYSSIGVDKRTGYHVHIGLEGIRFEGVQRLSQNWVKYEDAIDLILPSSRREDTNRLIRSVRNNSNFKGKTNKQVNDRIGRTKNMQQLRDLMNPGNRYYKFNLRTGSNRNTVEFRAHSGTREPGKMIMWIRFLVEFIEASARKNAPDNFLDIRAPVYKFKRLFMWVVCDTTLKNYYNQRRIKLDR</sequence>
<protein>
    <recommendedName>
        <fullName evidence="3">Amidoligase enzyme</fullName>
    </recommendedName>
</protein>
<dbReference type="PANTHER" id="PTHR36847">
    <property type="entry name" value="AMIDOLIGASE ENZYME"/>
    <property type="match status" value="1"/>
</dbReference>
<proteinExistence type="predicted"/>
<evidence type="ECO:0008006" key="3">
    <source>
        <dbReference type="Google" id="ProtNLM"/>
    </source>
</evidence>
<dbReference type="AlphaFoldDB" id="A0A1E7EMR4"/>
<evidence type="ECO:0000313" key="2">
    <source>
        <dbReference type="Proteomes" id="UP000095751"/>
    </source>
</evidence>
<dbReference type="Proteomes" id="UP000095751">
    <property type="component" value="Unassembled WGS sequence"/>
</dbReference>
<name>A0A1E7EMR4_9STRA</name>
<evidence type="ECO:0000313" key="1">
    <source>
        <dbReference type="EMBL" id="OEU07242.1"/>
    </source>
</evidence>
<gene>
    <name evidence="1" type="ORF">FRACYDRAFT_251287</name>
</gene>
<dbReference type="Pfam" id="PF12224">
    <property type="entry name" value="Amidoligase_2"/>
    <property type="match status" value="1"/>
</dbReference>
<dbReference type="PANTHER" id="PTHR36847:SF1">
    <property type="entry name" value="AMIDOLIGASE ENZYME"/>
    <property type="match status" value="1"/>
</dbReference>
<dbReference type="OrthoDB" id="43412at2759"/>
<accession>A0A1E7EMR4</accession>
<keyword evidence="2" id="KW-1185">Reference proteome</keyword>
<dbReference type="KEGG" id="fcy:FRACYDRAFT_251287"/>
<dbReference type="InParanoid" id="A0A1E7EMR4"/>
<dbReference type="InterPro" id="IPR022025">
    <property type="entry name" value="Amidoligase_2"/>
</dbReference>
<reference evidence="1 2" key="1">
    <citation type="submission" date="2016-09" db="EMBL/GenBank/DDBJ databases">
        <title>Extensive genetic diversity and differential bi-allelic expression allows diatom success in the polar Southern Ocean.</title>
        <authorList>
            <consortium name="DOE Joint Genome Institute"/>
            <person name="Mock T."/>
            <person name="Otillar R.P."/>
            <person name="Strauss J."/>
            <person name="Dupont C."/>
            <person name="Frickenhaus S."/>
            <person name="Maumus F."/>
            <person name="Mcmullan M."/>
            <person name="Sanges R."/>
            <person name="Schmutz J."/>
            <person name="Toseland A."/>
            <person name="Valas R."/>
            <person name="Veluchamy A."/>
            <person name="Ward B.J."/>
            <person name="Allen A."/>
            <person name="Barry K."/>
            <person name="Falciatore A."/>
            <person name="Ferrante M."/>
            <person name="Fortunato A.E."/>
            <person name="Gloeckner G."/>
            <person name="Gruber A."/>
            <person name="Hipkin R."/>
            <person name="Janech M."/>
            <person name="Kroth P."/>
            <person name="Leese F."/>
            <person name="Lindquist E."/>
            <person name="Lyon B.R."/>
            <person name="Martin J."/>
            <person name="Mayer C."/>
            <person name="Parker M."/>
            <person name="Quesneville H."/>
            <person name="Raymond J."/>
            <person name="Uhlig C."/>
            <person name="Valentin K.U."/>
            <person name="Worden A.Z."/>
            <person name="Armbrust E.V."/>
            <person name="Bowler C."/>
            <person name="Green B."/>
            <person name="Moulton V."/>
            <person name="Van Oosterhout C."/>
            <person name="Grigoriev I."/>
        </authorList>
    </citation>
    <scope>NUCLEOTIDE SEQUENCE [LARGE SCALE GENOMIC DNA]</scope>
    <source>
        <strain evidence="1 2">CCMP1102</strain>
    </source>
</reference>
<dbReference type="EMBL" id="KV784387">
    <property type="protein sequence ID" value="OEU07242.1"/>
    <property type="molecule type" value="Genomic_DNA"/>
</dbReference>
<organism evidence="1 2">
    <name type="scientific">Fragilariopsis cylindrus CCMP1102</name>
    <dbReference type="NCBI Taxonomy" id="635003"/>
    <lineage>
        <taxon>Eukaryota</taxon>
        <taxon>Sar</taxon>
        <taxon>Stramenopiles</taxon>
        <taxon>Ochrophyta</taxon>
        <taxon>Bacillariophyta</taxon>
        <taxon>Bacillariophyceae</taxon>
        <taxon>Bacillariophycidae</taxon>
        <taxon>Bacillariales</taxon>
        <taxon>Bacillariaceae</taxon>
        <taxon>Fragilariopsis</taxon>
    </lineage>
</organism>